<dbReference type="EMBL" id="CAJVRL010000025">
    <property type="protein sequence ID" value="CAG8950028.1"/>
    <property type="molecule type" value="Genomic_DNA"/>
</dbReference>
<evidence type="ECO:0008006" key="3">
    <source>
        <dbReference type="Google" id="ProtNLM"/>
    </source>
</evidence>
<proteinExistence type="predicted"/>
<dbReference type="PANTHER" id="PTHR31151">
    <property type="entry name" value="PROLINE-TRNA LIGASE (DUF1680)"/>
    <property type="match status" value="1"/>
</dbReference>
<keyword evidence="2" id="KW-1185">Reference proteome</keyword>
<reference evidence="1" key="1">
    <citation type="submission" date="2021-07" db="EMBL/GenBank/DDBJ databases">
        <authorList>
            <person name="Durling M."/>
        </authorList>
    </citation>
    <scope>NUCLEOTIDE SEQUENCE</scope>
</reference>
<dbReference type="OrthoDB" id="5358475at2759"/>
<protein>
    <recommendedName>
        <fullName evidence="3">Duf1680 domain-containing protein</fullName>
    </recommendedName>
</protein>
<evidence type="ECO:0000313" key="2">
    <source>
        <dbReference type="Proteomes" id="UP000696280"/>
    </source>
</evidence>
<sequence>MFIYPNISALVAYPQSVFIVPNSLKAMRLRDLLFRGLFGISQLLLHTKVVKSALVPYVFDPIPLGSIKPQGWILDQMELMSAGLAGHEYEFYRFVSNSTWIGGKLEYSSLDEAWPYWFNAIVPLAYGLGDARLIHQVNTSVSYILSNQFEDGWIGPETTPQRRFFWPRTLVLMGLTSFLEAEPQQAPYVIPKLYSFMKIMNSMLADNYLGYVGRNDSAFDYHWGITRSQDMILSLQWLYENYPEGNEELLLQNMKYFNDAAWDWAYFYSPEIFPFADMSINPPPDDDLLFWYYHGVNSAMGLKAPAVVRRFTHNESLVDVAQRGYNWTFEYHGQISGTIIGDEPWAGLSPTRGSELCTTVEAMFSLGYNYRALGNSYFADRAELAAFNALPTAVSPDWWSHQYMTQTNQPYSINLTSNPNPFWNVNNVGQTFGLEPNYPCCTVNHPQGYPKFVASSYVKVGSTGIGHAALIPSTLTTTLEGAAVSINCITNYPFSNTLTYIIDSTIDFTFYVRVPEWTNLSTSSTQLNGEDKQSLTPDSTTAMHSISISSGTNTLVYTIGTDIRIVPRARDTVAIYHGQLLYAIPINGSTTSAPPRQYNTQQLLPEQYITNQTRDYSINNTEPWNIAIDPTTLTYSTVGEHPNYVLPNPIFDVGAPPGKITGKACYIAWSVAFGVPADPPEAGQRTCLGEFFEVEMIPFGAARLHMAELPTVDLT</sequence>
<organism evidence="1 2">
    <name type="scientific">Hymenoscyphus fraxineus</name>
    <dbReference type="NCBI Taxonomy" id="746836"/>
    <lineage>
        <taxon>Eukaryota</taxon>
        <taxon>Fungi</taxon>
        <taxon>Dikarya</taxon>
        <taxon>Ascomycota</taxon>
        <taxon>Pezizomycotina</taxon>
        <taxon>Leotiomycetes</taxon>
        <taxon>Helotiales</taxon>
        <taxon>Helotiaceae</taxon>
        <taxon>Hymenoscyphus</taxon>
    </lineage>
</organism>
<dbReference type="AlphaFoldDB" id="A0A9N9KN54"/>
<dbReference type="PANTHER" id="PTHR31151:SF0">
    <property type="entry name" value="PROLINE-TRNA LIGASE (DUF1680)"/>
    <property type="match status" value="1"/>
</dbReference>
<name>A0A9N9KN54_9HELO</name>
<accession>A0A9N9KN54</accession>
<comment type="caution">
    <text evidence="1">The sequence shown here is derived from an EMBL/GenBank/DDBJ whole genome shotgun (WGS) entry which is preliminary data.</text>
</comment>
<evidence type="ECO:0000313" key="1">
    <source>
        <dbReference type="EMBL" id="CAG8950028.1"/>
    </source>
</evidence>
<dbReference type="Proteomes" id="UP000696280">
    <property type="component" value="Unassembled WGS sequence"/>
</dbReference>
<gene>
    <name evidence="1" type="ORF">HYFRA_00004362</name>
</gene>